<evidence type="ECO:0000313" key="1">
    <source>
        <dbReference type="Proteomes" id="UP000095280"/>
    </source>
</evidence>
<name>A0A1I8HNZ2_9PLAT</name>
<dbReference type="Proteomes" id="UP000095280">
    <property type="component" value="Unplaced"/>
</dbReference>
<sequence>AAGFGGIQSDITASARASYSCDVELVVLDDTIQITNLEDKPMRLEATSTDKGFQLVSSDQWQQKFVQGTNTYRIFRIVSVELKVMPTEVSIRPVMRNDSAQVMIWKIKPVLYTGSRHLMERQVFSGRHQKTVNFDRAPGKYFRIRVATGNSRNSKLGIDNRSNIAVDGFQLLSLRIEAERVLASNLSGRSMEAAITTLRRRLTEDVQALPLNGVYCFSILPDKSTESKNLLCIRITEQSVQIEPYSKFGTVPLICDVSCPGRSADEPLAQILSGEVRSELQLPRRSYRATSWPSTCDRLRADIKSDRRAKPAKPIYADGAPMQSTAGPAGIRIEVEAAGPPDEEETEVAKVAIDTMPLPVDSSRQRRRSFDFSVLQNLGAIQEQE</sequence>
<proteinExistence type="predicted"/>
<keyword evidence="1" id="KW-1185">Reference proteome</keyword>
<reference evidence="2" key="1">
    <citation type="submission" date="2016-11" db="UniProtKB">
        <authorList>
            <consortium name="WormBaseParasite"/>
        </authorList>
    </citation>
    <scope>IDENTIFICATION</scope>
</reference>
<dbReference type="WBParaSite" id="maker-uti_cns_0007274-snap-gene-0.2-mRNA-1">
    <property type="protein sequence ID" value="maker-uti_cns_0007274-snap-gene-0.2-mRNA-1"/>
    <property type="gene ID" value="maker-uti_cns_0007274-snap-gene-0.2"/>
</dbReference>
<evidence type="ECO:0000313" key="2">
    <source>
        <dbReference type="WBParaSite" id="maker-uti_cns_0007274-snap-gene-0.2-mRNA-1"/>
    </source>
</evidence>
<protein>
    <submittedName>
        <fullName evidence="2">SHR-BD domain-containing protein</fullName>
    </submittedName>
</protein>
<accession>A0A1I8HNZ2</accession>
<dbReference type="AlphaFoldDB" id="A0A1I8HNZ2"/>
<organism evidence="1 2">
    <name type="scientific">Macrostomum lignano</name>
    <dbReference type="NCBI Taxonomy" id="282301"/>
    <lineage>
        <taxon>Eukaryota</taxon>
        <taxon>Metazoa</taxon>
        <taxon>Spiralia</taxon>
        <taxon>Lophotrochozoa</taxon>
        <taxon>Platyhelminthes</taxon>
        <taxon>Rhabditophora</taxon>
        <taxon>Macrostomorpha</taxon>
        <taxon>Macrostomida</taxon>
        <taxon>Macrostomidae</taxon>
        <taxon>Macrostomum</taxon>
    </lineage>
</organism>